<gene>
    <name evidence="1" type="ORF">EH31_13435</name>
</gene>
<reference evidence="1 2" key="1">
    <citation type="submission" date="2014-04" db="EMBL/GenBank/DDBJ databases">
        <title>A comprehensive comparison of genomes of Erythrobacter spp. strains.</title>
        <authorList>
            <person name="Zheng Q."/>
        </authorList>
    </citation>
    <scope>NUCLEOTIDE SEQUENCE [LARGE SCALE GENOMIC DNA]</scope>
    <source>
        <strain evidence="1 2">DSM 6997</strain>
    </source>
</reference>
<organism evidence="1 2">
    <name type="scientific">Erythrobacter longus</name>
    <dbReference type="NCBI Taxonomy" id="1044"/>
    <lineage>
        <taxon>Bacteria</taxon>
        <taxon>Pseudomonadati</taxon>
        <taxon>Pseudomonadota</taxon>
        <taxon>Alphaproteobacteria</taxon>
        <taxon>Sphingomonadales</taxon>
        <taxon>Erythrobacteraceae</taxon>
        <taxon>Erythrobacter/Porphyrobacter group</taxon>
        <taxon>Erythrobacter</taxon>
    </lineage>
</organism>
<evidence type="ECO:0000313" key="1">
    <source>
        <dbReference type="EMBL" id="KEO89044.1"/>
    </source>
</evidence>
<accession>A0A074M6P0</accession>
<dbReference type="AlphaFoldDB" id="A0A074M6P0"/>
<dbReference type="EMBL" id="JMIW01000006">
    <property type="protein sequence ID" value="KEO89044.1"/>
    <property type="molecule type" value="Genomic_DNA"/>
</dbReference>
<protein>
    <submittedName>
        <fullName evidence="1">Uncharacterized protein</fullName>
    </submittedName>
</protein>
<proteinExistence type="predicted"/>
<sequence>MHRNLRSNQLRPLGAAGRLSIFAALVSVAWPMSLAAQTAQAGGEPSPGSLLITREVPTRPAQATGSGDILEVSLIPNQAFEGAIRLGISELDDAQAAQITSSALDGIDQFSQIASATRSSNALVSGALERNGLVSPNGITETGGGSVVASSIGSGLGSANAAVNSALGSLSRAIGAAGSSNGGGQ</sequence>
<dbReference type="STRING" id="1044.EH31_13435"/>
<dbReference type="Proteomes" id="UP000027647">
    <property type="component" value="Unassembled WGS sequence"/>
</dbReference>
<comment type="caution">
    <text evidence="1">The sequence shown here is derived from an EMBL/GenBank/DDBJ whole genome shotgun (WGS) entry which is preliminary data.</text>
</comment>
<evidence type="ECO:0000313" key="2">
    <source>
        <dbReference type="Proteomes" id="UP000027647"/>
    </source>
</evidence>
<dbReference type="RefSeq" id="WP_034960841.1">
    <property type="nucleotide sequence ID" value="NZ_JMIW01000006.1"/>
</dbReference>
<keyword evidence="2" id="KW-1185">Reference proteome</keyword>
<name>A0A074M6P0_ERYLO</name>